<dbReference type="EMBL" id="SNRW01002871">
    <property type="protein sequence ID" value="KAA6391472.1"/>
    <property type="molecule type" value="Genomic_DNA"/>
</dbReference>
<keyword evidence="1" id="KW-0694">RNA-binding</keyword>
<name>A0A5J4WAC5_9EUKA</name>
<reference evidence="4 5" key="1">
    <citation type="submission" date="2019-03" db="EMBL/GenBank/DDBJ databases">
        <title>Single cell metagenomics reveals metabolic interactions within the superorganism composed of flagellate Streblomastix strix and complex community of Bacteroidetes bacteria on its surface.</title>
        <authorList>
            <person name="Treitli S.C."/>
            <person name="Kolisko M."/>
            <person name="Husnik F."/>
            <person name="Keeling P."/>
            <person name="Hampl V."/>
        </authorList>
    </citation>
    <scope>NUCLEOTIDE SEQUENCE [LARGE SCALE GENOMIC DNA]</scope>
    <source>
        <strain evidence="4">ST1C</strain>
    </source>
</reference>
<dbReference type="SUPFAM" id="SSF54928">
    <property type="entry name" value="RNA-binding domain, RBD"/>
    <property type="match status" value="1"/>
</dbReference>
<comment type="caution">
    <text evidence="4">The sequence shown here is derived from an EMBL/GenBank/DDBJ whole genome shotgun (WGS) entry which is preliminary data.</text>
</comment>
<protein>
    <recommendedName>
        <fullName evidence="3">RRM domain-containing protein</fullName>
    </recommendedName>
</protein>
<dbReference type="InterPro" id="IPR012677">
    <property type="entry name" value="Nucleotide-bd_a/b_plait_sf"/>
</dbReference>
<dbReference type="SMART" id="SM00360">
    <property type="entry name" value="RRM"/>
    <property type="match status" value="2"/>
</dbReference>
<dbReference type="PROSITE" id="PS50102">
    <property type="entry name" value="RRM"/>
    <property type="match status" value="1"/>
</dbReference>
<dbReference type="Pfam" id="PF00076">
    <property type="entry name" value="RRM_1"/>
    <property type="match status" value="1"/>
</dbReference>
<evidence type="ECO:0000313" key="5">
    <source>
        <dbReference type="Proteomes" id="UP000324800"/>
    </source>
</evidence>
<proteinExistence type="predicted"/>
<dbReference type="CDD" id="cd00590">
    <property type="entry name" value="RRM_SF"/>
    <property type="match status" value="2"/>
</dbReference>
<dbReference type="Gene3D" id="3.30.70.330">
    <property type="match status" value="2"/>
</dbReference>
<dbReference type="PANTHER" id="PTHR32343">
    <property type="entry name" value="SERINE/ARGININE-RICH SPLICING FACTOR"/>
    <property type="match status" value="1"/>
</dbReference>
<evidence type="ECO:0000313" key="4">
    <source>
        <dbReference type="EMBL" id="KAA6391472.1"/>
    </source>
</evidence>
<feature type="region of interest" description="Disordered" evidence="2">
    <location>
        <begin position="131"/>
        <end position="165"/>
    </location>
</feature>
<gene>
    <name evidence="4" type="ORF">EZS28_013005</name>
</gene>
<dbReference type="OrthoDB" id="752362at2759"/>
<organism evidence="4 5">
    <name type="scientific">Streblomastix strix</name>
    <dbReference type="NCBI Taxonomy" id="222440"/>
    <lineage>
        <taxon>Eukaryota</taxon>
        <taxon>Metamonada</taxon>
        <taxon>Preaxostyla</taxon>
        <taxon>Oxymonadida</taxon>
        <taxon>Streblomastigidae</taxon>
        <taxon>Streblomastix</taxon>
    </lineage>
</organism>
<dbReference type="InterPro" id="IPR035979">
    <property type="entry name" value="RBD_domain_sf"/>
</dbReference>
<evidence type="ECO:0000256" key="1">
    <source>
        <dbReference type="PROSITE-ProRule" id="PRU00176"/>
    </source>
</evidence>
<dbReference type="Proteomes" id="UP000324800">
    <property type="component" value="Unassembled WGS sequence"/>
</dbReference>
<dbReference type="InterPro" id="IPR000504">
    <property type="entry name" value="RRM_dom"/>
</dbReference>
<dbReference type="PANTHER" id="PTHR32343:SF22">
    <property type="entry name" value="LD29830P"/>
    <property type="match status" value="1"/>
</dbReference>
<evidence type="ECO:0000259" key="3">
    <source>
        <dbReference type="PROSITE" id="PS50102"/>
    </source>
</evidence>
<evidence type="ECO:0000256" key="2">
    <source>
        <dbReference type="SAM" id="MobiDB-lite"/>
    </source>
</evidence>
<accession>A0A5J4WAC5</accession>
<sequence>MSDTSNEFEVLSDYAAQEGDVSYQQLKKGDIVHLTQRQIVWSTVEKDGHILKVPSGMLRKCVKGGAAPQITQHGKVIKTTEIKPAVVTPQTSVFGIRYGQIIGIQKDPTIGKPIIDVPQPPIVDVPKPPVIPKAPSNAAPVPQPKPEPAITRPKEKEQTPQIDQENQNQLQDVFKKSLHITNLSPYVTEDELKSFFKSYGVVRCTIPNNQPLDQPRFAYADFANENDAAIALDFGNGKDIKGYDMHIQYYSKNQQSSTNIWQPTESTVSQQQVHVVQSQSRSQTICIRNLSVDLRVSEVKSLLEPFNPLSVNAYEDTSDITTYLVVAEFADEEQAREAVNFADGLNVKGKTISAEMELYV</sequence>
<dbReference type="AlphaFoldDB" id="A0A5J4WAC5"/>
<dbReference type="GO" id="GO:0003723">
    <property type="term" value="F:RNA binding"/>
    <property type="evidence" value="ECO:0007669"/>
    <property type="project" value="UniProtKB-UniRule"/>
</dbReference>
<feature type="domain" description="RRM" evidence="3">
    <location>
        <begin position="176"/>
        <end position="252"/>
    </location>
</feature>